<evidence type="ECO:0000313" key="3">
    <source>
        <dbReference type="Proteomes" id="UP000683360"/>
    </source>
</evidence>
<dbReference type="EMBL" id="CAJPWZ010002754">
    <property type="protein sequence ID" value="CAG2245009.1"/>
    <property type="molecule type" value="Genomic_DNA"/>
</dbReference>
<proteinExistence type="predicted"/>
<protein>
    <submittedName>
        <fullName evidence="2">KRAB</fullName>
    </submittedName>
</protein>
<evidence type="ECO:0000259" key="1">
    <source>
        <dbReference type="PROSITE" id="PS00028"/>
    </source>
</evidence>
<organism evidence="2 3">
    <name type="scientific">Mytilus edulis</name>
    <name type="common">Blue mussel</name>
    <dbReference type="NCBI Taxonomy" id="6550"/>
    <lineage>
        <taxon>Eukaryota</taxon>
        <taxon>Metazoa</taxon>
        <taxon>Spiralia</taxon>
        <taxon>Lophotrochozoa</taxon>
        <taxon>Mollusca</taxon>
        <taxon>Bivalvia</taxon>
        <taxon>Autobranchia</taxon>
        <taxon>Pteriomorphia</taxon>
        <taxon>Mytilida</taxon>
        <taxon>Mytiloidea</taxon>
        <taxon>Mytilidae</taxon>
        <taxon>Mytilinae</taxon>
        <taxon>Mytilus</taxon>
    </lineage>
</organism>
<sequence length="414" mass="46645">MLACRICPKQFWHLDSLLQHHDMQLPEKRTDCGHVMFHIICDVCLIRRDNWIRATDSIICFCETCDKTYTSLLQFNHHVILLHGERKQCTFCKKDFLLKREFRDHVCERLKKLNHSYKMEKFVICYKMTVPLIQKLSKRQKLNVQKVKGSTNTNNGIICNNYEAEGDNCTRKAENDINTTDGGNGTHYLAEGSNGTHYLAEGGNGAHYLAGKKKTVSTKDSASKIVKTPSELFIRSCTLTDSKSEKETYIVRRINTKTEAVTRSNTKAEMVANSNTEAEMVTYSNTGPEMVSNITLKLRWSLTVTLKQRSSLIVTLKQEMVTNSNTEAEMVTNSSTEVEMVTFSNTEADMVANSNTEAEMVANSNTEAEMVAYSNTEAEMGAYSNTEAVMVANSNTEAEMVTNSNTEAEMVTNK</sequence>
<feature type="domain" description="C2H2-type" evidence="1">
    <location>
        <begin position="60"/>
        <end position="83"/>
    </location>
</feature>
<dbReference type="PROSITE" id="PS00028">
    <property type="entry name" value="ZINC_FINGER_C2H2_1"/>
    <property type="match status" value="1"/>
</dbReference>
<reference evidence="2" key="1">
    <citation type="submission" date="2021-03" db="EMBL/GenBank/DDBJ databases">
        <authorList>
            <person name="Bekaert M."/>
        </authorList>
    </citation>
    <scope>NUCLEOTIDE SEQUENCE</scope>
</reference>
<dbReference type="Proteomes" id="UP000683360">
    <property type="component" value="Unassembled WGS sequence"/>
</dbReference>
<keyword evidence="3" id="KW-1185">Reference proteome</keyword>
<evidence type="ECO:0000313" key="2">
    <source>
        <dbReference type="EMBL" id="CAG2245009.1"/>
    </source>
</evidence>
<accession>A0A8S3UMB0</accession>
<name>A0A8S3UMB0_MYTED</name>
<dbReference type="InterPro" id="IPR013087">
    <property type="entry name" value="Znf_C2H2_type"/>
</dbReference>
<comment type="caution">
    <text evidence="2">The sequence shown here is derived from an EMBL/GenBank/DDBJ whole genome shotgun (WGS) entry which is preliminary data.</text>
</comment>
<dbReference type="OrthoDB" id="6288044at2759"/>
<dbReference type="AlphaFoldDB" id="A0A8S3UMB0"/>
<gene>
    <name evidence="2" type="ORF">MEDL_57040</name>
</gene>